<dbReference type="AlphaFoldDB" id="A0A8J5R5K6"/>
<protein>
    <recommendedName>
        <fullName evidence="1">Beta-lactamase-related domain-containing protein</fullName>
    </recommendedName>
</protein>
<keyword evidence="3" id="KW-1185">Reference proteome</keyword>
<sequence>MSITRKQLPELKSNIDSLINKLTTYNENGKPPLVAPAICIGVSDDKQTLYLNSKGVRSLEDPESTIDNDSIFSLFSCTKTMTAMAILILYEQGKLSLDLPCYKYLPEIELIGIVDPGTVNKQGQYTKLPRKPKVPITIRHLLLHLSGFSYGFINAEYHKLITKGEKMDPINPPREFFSNKKTPLVHEPGSDFMYGHSYEWLGFIVQAISGKPLGEFLKEYVFDPIGMTSCTFHLLDESKLVRVHYRNTDDSIKLMKRFPIHPNPILDLGGQGCLGTVGDYLKLLRVWLNYGYSPDSGKRILNESTVKWAIENHMPGHVNVEFQGMSHNEDESYVKDGWSLTGNAINMNDLKSGRPKGCLYWSGLGNLYYWLDFHNKVCGLYAGQLLPFLDEYAFTGYQEFESYVYQAINKSKREQEQQNPTGKL</sequence>
<dbReference type="InterPro" id="IPR001466">
    <property type="entry name" value="Beta-lactam-related"/>
</dbReference>
<dbReference type="InterPro" id="IPR050789">
    <property type="entry name" value="Diverse_Enzym_Activities"/>
</dbReference>
<dbReference type="Proteomes" id="UP000694255">
    <property type="component" value="Unassembled WGS sequence"/>
</dbReference>
<feature type="domain" description="Beta-lactamase-related" evidence="1">
    <location>
        <begin position="36"/>
        <end position="379"/>
    </location>
</feature>
<evidence type="ECO:0000313" key="3">
    <source>
        <dbReference type="Proteomes" id="UP000694255"/>
    </source>
</evidence>
<dbReference type="Pfam" id="PF00144">
    <property type="entry name" value="Beta-lactamase"/>
    <property type="match status" value="1"/>
</dbReference>
<evidence type="ECO:0000259" key="1">
    <source>
        <dbReference type="Pfam" id="PF00144"/>
    </source>
</evidence>
<dbReference type="PANTHER" id="PTHR43283">
    <property type="entry name" value="BETA-LACTAMASE-RELATED"/>
    <property type="match status" value="1"/>
</dbReference>
<organism evidence="2 3">
    <name type="scientific">[Candida] subhashii</name>
    <dbReference type="NCBI Taxonomy" id="561895"/>
    <lineage>
        <taxon>Eukaryota</taxon>
        <taxon>Fungi</taxon>
        <taxon>Dikarya</taxon>
        <taxon>Ascomycota</taxon>
        <taxon>Saccharomycotina</taxon>
        <taxon>Pichiomycetes</taxon>
        <taxon>Debaryomycetaceae</taxon>
        <taxon>Spathaspora</taxon>
    </lineage>
</organism>
<dbReference type="OrthoDB" id="428260at2759"/>
<comment type="caution">
    <text evidence="2">The sequence shown here is derived from an EMBL/GenBank/DDBJ whole genome shotgun (WGS) entry which is preliminary data.</text>
</comment>
<evidence type="ECO:0000313" key="2">
    <source>
        <dbReference type="EMBL" id="KAG7665545.1"/>
    </source>
</evidence>
<dbReference type="EMBL" id="JAGSYN010000049">
    <property type="protein sequence ID" value="KAG7665545.1"/>
    <property type="molecule type" value="Genomic_DNA"/>
</dbReference>
<reference evidence="2 3" key="1">
    <citation type="journal article" date="2021" name="DNA Res.">
        <title>Genome analysis of Candida subhashii reveals its hybrid nature and dual mitochondrial genome conformations.</title>
        <authorList>
            <person name="Mixao V."/>
            <person name="Hegedusova E."/>
            <person name="Saus E."/>
            <person name="Pryszcz L.P."/>
            <person name="Cillingova A."/>
            <person name="Nosek J."/>
            <person name="Gabaldon T."/>
        </authorList>
    </citation>
    <scope>NUCLEOTIDE SEQUENCE [LARGE SCALE GENOMIC DNA]</scope>
    <source>
        <strain evidence="2 3">CBS 10753</strain>
    </source>
</reference>
<dbReference type="RefSeq" id="XP_049265777.1">
    <property type="nucleotide sequence ID" value="XM_049410677.1"/>
</dbReference>
<gene>
    <name evidence="2" type="ORF">J8A68_000947</name>
</gene>
<proteinExistence type="predicted"/>
<dbReference type="PANTHER" id="PTHR43283:SF3">
    <property type="entry name" value="BETA-LACTAMASE FAMILY PROTEIN (AFU_ORTHOLOGUE AFUA_5G07500)"/>
    <property type="match status" value="1"/>
</dbReference>
<name>A0A8J5R5K6_9ASCO</name>
<dbReference type="GeneID" id="73467748"/>
<accession>A0A8J5R5K6</accession>